<reference evidence="1 2" key="1">
    <citation type="journal article" date="2022" name="DNA Res.">
        <title>Chromosomal-level genome assembly of the orchid tree Bauhinia variegata (Leguminosae; Cercidoideae) supports the allotetraploid origin hypothesis of Bauhinia.</title>
        <authorList>
            <person name="Zhong Y."/>
            <person name="Chen Y."/>
            <person name="Zheng D."/>
            <person name="Pang J."/>
            <person name="Liu Y."/>
            <person name="Luo S."/>
            <person name="Meng S."/>
            <person name="Qian L."/>
            <person name="Wei D."/>
            <person name="Dai S."/>
            <person name="Zhou R."/>
        </authorList>
    </citation>
    <scope>NUCLEOTIDE SEQUENCE [LARGE SCALE GENOMIC DNA]</scope>
    <source>
        <strain evidence="1">BV-YZ2020</strain>
    </source>
</reference>
<organism evidence="1 2">
    <name type="scientific">Bauhinia variegata</name>
    <name type="common">Purple orchid tree</name>
    <name type="synonym">Phanera variegata</name>
    <dbReference type="NCBI Taxonomy" id="167791"/>
    <lineage>
        <taxon>Eukaryota</taxon>
        <taxon>Viridiplantae</taxon>
        <taxon>Streptophyta</taxon>
        <taxon>Embryophyta</taxon>
        <taxon>Tracheophyta</taxon>
        <taxon>Spermatophyta</taxon>
        <taxon>Magnoliopsida</taxon>
        <taxon>eudicotyledons</taxon>
        <taxon>Gunneridae</taxon>
        <taxon>Pentapetalae</taxon>
        <taxon>rosids</taxon>
        <taxon>fabids</taxon>
        <taxon>Fabales</taxon>
        <taxon>Fabaceae</taxon>
        <taxon>Cercidoideae</taxon>
        <taxon>Cercideae</taxon>
        <taxon>Bauhiniinae</taxon>
        <taxon>Bauhinia</taxon>
    </lineage>
</organism>
<sequence length="117" mass="13310">MHHQVVKSNVVDSNAKRDKLGSGGYDQPLCPKPQRISPAIPEFLKPLKCTKHRFDCIYSFKQLTWRHNSDGKESICNGFSPPRRSENPLVHDVEFLRQMELVSPFAPSDKFGFASPI</sequence>
<dbReference type="Proteomes" id="UP000828941">
    <property type="component" value="Chromosome 11"/>
</dbReference>
<protein>
    <submittedName>
        <fullName evidence="1">Uncharacterized protein</fullName>
    </submittedName>
</protein>
<dbReference type="EMBL" id="CM039436">
    <property type="protein sequence ID" value="KAI4314716.1"/>
    <property type="molecule type" value="Genomic_DNA"/>
</dbReference>
<accession>A0ACB9LTM9</accession>
<gene>
    <name evidence="1" type="ORF">L6164_027596</name>
</gene>
<name>A0ACB9LTM9_BAUVA</name>
<proteinExistence type="predicted"/>
<comment type="caution">
    <text evidence="1">The sequence shown here is derived from an EMBL/GenBank/DDBJ whole genome shotgun (WGS) entry which is preliminary data.</text>
</comment>
<keyword evidence="2" id="KW-1185">Reference proteome</keyword>
<evidence type="ECO:0000313" key="1">
    <source>
        <dbReference type="EMBL" id="KAI4314716.1"/>
    </source>
</evidence>
<evidence type="ECO:0000313" key="2">
    <source>
        <dbReference type="Proteomes" id="UP000828941"/>
    </source>
</evidence>